<keyword evidence="13" id="KW-1185">Reference proteome</keyword>
<dbReference type="Gene3D" id="3.30.70.80">
    <property type="entry name" value="Peptidase S8 propeptide/proteinase inhibitor I9"/>
    <property type="match status" value="1"/>
</dbReference>
<dbReference type="InterPro" id="IPR015500">
    <property type="entry name" value="Peptidase_S8_subtilisin-rel"/>
</dbReference>
<dbReference type="Gene3D" id="3.40.50.200">
    <property type="entry name" value="Peptidase S8/S53 domain"/>
    <property type="match status" value="1"/>
</dbReference>
<evidence type="ECO:0008006" key="14">
    <source>
        <dbReference type="Google" id="ProtNLM"/>
    </source>
</evidence>
<evidence type="ECO:0000259" key="11">
    <source>
        <dbReference type="Pfam" id="PF17766"/>
    </source>
</evidence>
<dbReference type="CDD" id="cd04852">
    <property type="entry name" value="Peptidases_S8_3"/>
    <property type="match status" value="1"/>
</dbReference>
<comment type="caution">
    <text evidence="12">The sequence shown here is derived from an EMBL/GenBank/DDBJ whole genome shotgun (WGS) entry which is preliminary data.</text>
</comment>
<dbReference type="Pfam" id="PF05922">
    <property type="entry name" value="Inhibitor_I9"/>
    <property type="match status" value="1"/>
</dbReference>
<evidence type="ECO:0000256" key="5">
    <source>
        <dbReference type="ARBA" id="ARBA00022825"/>
    </source>
</evidence>
<dbReference type="OrthoDB" id="512148at2759"/>
<evidence type="ECO:0000313" key="13">
    <source>
        <dbReference type="Proteomes" id="UP000467841"/>
    </source>
</evidence>
<dbReference type="InterPro" id="IPR037045">
    <property type="entry name" value="S8pro/Inhibitor_I9_sf"/>
</dbReference>
<dbReference type="Proteomes" id="UP000467841">
    <property type="component" value="Unassembled WGS sequence"/>
</dbReference>
<dbReference type="InterPro" id="IPR003137">
    <property type="entry name" value="PA_domain"/>
</dbReference>
<dbReference type="FunFam" id="3.50.30.30:FF:000005">
    <property type="entry name" value="subtilisin-like protease SBT1.5"/>
    <property type="match status" value="1"/>
</dbReference>
<dbReference type="PROSITE" id="PS00138">
    <property type="entry name" value="SUBTILASE_SER"/>
    <property type="match status" value="1"/>
</dbReference>
<dbReference type="Gene3D" id="2.60.40.2310">
    <property type="match status" value="1"/>
</dbReference>
<dbReference type="FunFam" id="3.40.50.200:FF:000006">
    <property type="entry name" value="Subtilisin-like protease SBT1.5"/>
    <property type="match status" value="1"/>
</dbReference>
<dbReference type="FunFam" id="3.30.70.80:FF:000002">
    <property type="entry name" value="Subtilisin-like protease SBT5.3"/>
    <property type="match status" value="1"/>
</dbReference>
<keyword evidence="6" id="KW-0325">Glycoprotein</keyword>
<dbReference type="GO" id="GO:0004252">
    <property type="term" value="F:serine-type endopeptidase activity"/>
    <property type="evidence" value="ECO:0007669"/>
    <property type="project" value="InterPro"/>
</dbReference>
<dbReference type="Pfam" id="PF17766">
    <property type="entry name" value="fn3_6"/>
    <property type="match status" value="1"/>
</dbReference>
<evidence type="ECO:0000256" key="4">
    <source>
        <dbReference type="ARBA" id="ARBA00022801"/>
    </source>
</evidence>
<dbReference type="CDD" id="cd02120">
    <property type="entry name" value="PA_subtilisin_like"/>
    <property type="match status" value="1"/>
</dbReference>
<reference evidence="12" key="1">
    <citation type="submission" date="2020-01" db="EMBL/GenBank/DDBJ databases">
        <authorList>
            <person name="Mishra B."/>
        </authorList>
    </citation>
    <scope>NUCLEOTIDE SEQUENCE [LARGE SCALE GENOMIC DNA]</scope>
</reference>
<dbReference type="InterPro" id="IPR045051">
    <property type="entry name" value="SBT"/>
</dbReference>
<proteinExistence type="inferred from homology"/>
<feature type="domain" description="Subtilisin-like protease fibronectin type-III" evidence="11">
    <location>
        <begin position="730"/>
        <end position="804"/>
    </location>
</feature>
<evidence type="ECO:0000259" key="10">
    <source>
        <dbReference type="Pfam" id="PF05922"/>
    </source>
</evidence>
<keyword evidence="2" id="KW-0645">Protease</keyword>
<protein>
    <recommendedName>
        <fullName evidence="14">Peptidase S8/S53 domain-containing protein</fullName>
    </recommendedName>
</protein>
<comment type="similarity">
    <text evidence="1 7">Belongs to the peptidase S8 family.</text>
</comment>
<evidence type="ECO:0000256" key="6">
    <source>
        <dbReference type="ARBA" id="ARBA00023180"/>
    </source>
</evidence>
<evidence type="ECO:0000259" key="9">
    <source>
        <dbReference type="Pfam" id="PF02225"/>
    </source>
</evidence>
<evidence type="ECO:0000256" key="7">
    <source>
        <dbReference type="PROSITE-ProRule" id="PRU01240"/>
    </source>
</evidence>
<dbReference type="Pfam" id="PF00082">
    <property type="entry name" value="Peptidase_S8"/>
    <property type="match status" value="1"/>
</dbReference>
<dbReference type="GO" id="GO:0006508">
    <property type="term" value="P:proteolysis"/>
    <property type="evidence" value="ECO:0007669"/>
    <property type="project" value="UniProtKB-KW"/>
</dbReference>
<dbReference type="InterPro" id="IPR023828">
    <property type="entry name" value="Peptidase_S8_Ser-AS"/>
</dbReference>
<evidence type="ECO:0000256" key="1">
    <source>
        <dbReference type="ARBA" id="ARBA00011073"/>
    </source>
</evidence>
<dbReference type="InterPro" id="IPR036852">
    <property type="entry name" value="Peptidase_S8/S53_dom_sf"/>
</dbReference>
<dbReference type="InterPro" id="IPR034197">
    <property type="entry name" value="Peptidases_S8_3"/>
</dbReference>
<dbReference type="InterPro" id="IPR000209">
    <property type="entry name" value="Peptidase_S8/S53_dom"/>
</dbReference>
<dbReference type="InterPro" id="IPR041469">
    <property type="entry name" value="Subtilisin-like_FN3"/>
</dbReference>
<dbReference type="AlphaFoldDB" id="A0A6D2K8J2"/>
<evidence type="ECO:0000256" key="2">
    <source>
        <dbReference type="ARBA" id="ARBA00022670"/>
    </source>
</evidence>
<keyword evidence="5" id="KW-0720">Serine protease</keyword>
<comment type="caution">
    <text evidence="7">Lacks conserved residue(s) required for the propagation of feature annotation.</text>
</comment>
<dbReference type="PROSITE" id="PS51892">
    <property type="entry name" value="SUBTILASE"/>
    <property type="match status" value="1"/>
</dbReference>
<evidence type="ECO:0000259" key="8">
    <source>
        <dbReference type="Pfam" id="PF00082"/>
    </source>
</evidence>
<feature type="domain" description="Inhibitor I9" evidence="10">
    <location>
        <begin position="112"/>
        <end position="197"/>
    </location>
</feature>
<evidence type="ECO:0000256" key="3">
    <source>
        <dbReference type="ARBA" id="ARBA00022729"/>
    </source>
</evidence>
<gene>
    <name evidence="12" type="ORF">MERR_LOCUS37848</name>
</gene>
<organism evidence="12 13">
    <name type="scientific">Microthlaspi erraticum</name>
    <dbReference type="NCBI Taxonomy" id="1685480"/>
    <lineage>
        <taxon>Eukaryota</taxon>
        <taxon>Viridiplantae</taxon>
        <taxon>Streptophyta</taxon>
        <taxon>Embryophyta</taxon>
        <taxon>Tracheophyta</taxon>
        <taxon>Spermatophyta</taxon>
        <taxon>Magnoliopsida</taxon>
        <taxon>eudicotyledons</taxon>
        <taxon>Gunneridae</taxon>
        <taxon>Pentapetalae</taxon>
        <taxon>rosids</taxon>
        <taxon>malvids</taxon>
        <taxon>Brassicales</taxon>
        <taxon>Brassicaceae</taxon>
        <taxon>Coluteocarpeae</taxon>
        <taxon>Microthlaspi</taxon>
    </lineage>
</organism>
<evidence type="ECO:0000313" key="12">
    <source>
        <dbReference type="EMBL" id="CAA7050613.1"/>
    </source>
</evidence>
<keyword evidence="3" id="KW-0732">Signal</keyword>
<accession>A0A6D2K8J2</accession>
<dbReference type="SUPFAM" id="SSF52743">
    <property type="entry name" value="Subtilisin-like"/>
    <property type="match status" value="1"/>
</dbReference>
<dbReference type="Pfam" id="PF02225">
    <property type="entry name" value="PA"/>
    <property type="match status" value="1"/>
</dbReference>
<dbReference type="InterPro" id="IPR010259">
    <property type="entry name" value="S8pro/Inhibitor_I9"/>
</dbReference>
<feature type="domain" description="Peptidase S8/S53" evidence="8">
    <location>
        <begin position="266"/>
        <end position="658"/>
    </location>
</feature>
<keyword evidence="4" id="KW-0378">Hydrolase</keyword>
<feature type="domain" description="PA" evidence="9">
    <location>
        <begin position="457"/>
        <end position="530"/>
    </location>
</feature>
<dbReference type="Gene3D" id="3.50.30.30">
    <property type="match status" value="1"/>
</dbReference>
<dbReference type="PRINTS" id="PR00723">
    <property type="entry name" value="SUBTILISIN"/>
</dbReference>
<sequence length="1279" mass="139192">MSLRTAILRHLRVPVQNLTVTGSNQSQIGFLGSIRSLSSHDDHLIKEAVVDRVLDVVKSFPKVDPAKFKFLSSFKTPCRLNLLSEVTNDGEDCTCNVDFIASLCPLLAARKSYIVYLGSHSHGIEISPSALDRVAEYHNQLLASVLGSHEKARDAIFYSYKRYINGFAAILEEEEAAEISKHPTVISVFPDKGNKLHTTHSWSSCRWRGMVFWSESQSFREDGLGPVPSRWKGICETAENVRCNRKLIGARSFNEGYKASTGIKVNDSACDHDGHGTHTLWTAGGRFVANASVFGVGNGTAKGGSPLSRVASYKVCWPPAPDGNECFDADVLAAFDMAIQDGVDILSLSIGSAEPHDYFEDGIAIGSLHAVRHGITVVSSAGNSGPDPASLSNVAPWILTVAASTLDREFQSFVQLANGERFKGLSMSKPLLPVGKLYSLITGAQAKLPNASAADARLCKEGKLDPEKANSKMMVCLNDYNTETVEKGRQASLAGAVAMILCNDEASGNDISADLHILPATHINFNEGQAVFSYANSTYLEPMATLTTPEAALGIKPAPYMTNYSSQGPNTVTPGILKPDVTAPGDYIIAAYIREESPSGLQSDPRMTFHIESGTSMSCPHVAGLAGLLKTMYPSWSPAAIKSAIMTTASTLDNRGSPILNGSYVEANSFNYGSGHIRPNSAGEPGLVYDLTFEDYLDFLCATGYNETKIKLFSEAHNSYKCPKEASVMDLNYPSITVPAGSVTVIRKLTNVGSAGTYRASVREPYGVTVSVEPSELVFESVGQVKSFNITLKPKWTAKGYIFGGEIRKEKKKAEEERKMANLNSAIDSVFWDQNISSPQTLEGTARSVPGEPFPVDGARASRSHRIQQLSLLREGFPLGIIPSFSPSPEKRLGSFSLNSLLLSPSSSNWWLGLVGQFKPRKLFADIKEDITNSEEWDLQLLKDTTKHIVDKSLYSIGLWTQIALGSSSSLLLSAERLGDKAGLRKKLMFVHPLEKHDLTVEAAWPDLFLDHKGRFWDVPESLSFDVSSLAPESGLRYRFGVHNGRGNPKPVNAAAAESGGGDAPTSLLPGLCAKAAVSYKANRDLWRPQEETEEEEAEDTPVFLPYDIRLKEPHAAISGIIGSSLAAWITGRGMLVNGKKRSPISADLFGSACYTFQKGRFSKLYGDLTRVDARLDVSSASALAKRIFHAVRRSSSNKSDDTLWAPRLNLIFQQQVAGPIVFKVDSQFQVGGGKFGAQMEDLIYSLNYSLRLLESGKVVAWYSPKRKEGMIELRVFEF</sequence>
<dbReference type="EMBL" id="CACVBM020001451">
    <property type="protein sequence ID" value="CAA7050613.1"/>
    <property type="molecule type" value="Genomic_DNA"/>
</dbReference>
<name>A0A6D2K8J2_9BRAS</name>
<dbReference type="PANTHER" id="PTHR10795">
    <property type="entry name" value="PROPROTEIN CONVERTASE SUBTILISIN/KEXIN"/>
    <property type="match status" value="1"/>
</dbReference>